<accession>A0ABU9WA56</accession>
<evidence type="ECO:0000256" key="2">
    <source>
        <dbReference type="SAM" id="Phobius"/>
    </source>
</evidence>
<name>A0ABU9WA56_9MICO</name>
<dbReference type="RefSeq" id="WP_342115959.1">
    <property type="nucleotide sequence ID" value="NZ_JBCAUN010000003.1"/>
</dbReference>
<gene>
    <name evidence="3" type="ORF">WJX64_15985</name>
</gene>
<comment type="caution">
    <text evidence="3">The sequence shown here is derived from an EMBL/GenBank/DDBJ whole genome shotgun (WGS) entry which is preliminary data.</text>
</comment>
<keyword evidence="2" id="KW-0472">Membrane</keyword>
<evidence type="ECO:0000313" key="3">
    <source>
        <dbReference type="EMBL" id="MEN1948056.1"/>
    </source>
</evidence>
<sequence length="432" mass="43397">MSDLLPAVRPRGRHANPDVAVDAPSAASIAPAPVPEPASPVAEPVPLVAPVAEPASPVAEPVPLVAPVAEPASPVAEPVPLVATAETARPEPSEPFDSDPGADVDVDDAEVTDTDFFDAELTDDAAAPPEVDADEFANEPAGGEATVTEIFAALDAAREEPAPVVAVTVVESVQPMASAWAPPPWDAPAAPISAPPTETVGTTAGTPIASAEAPGVSSFAPAVATAVLDSPSPVEAIAPLPAPVPAVSDAPSPLFFGLAPAAGAAADETATAVADPIAAPTAAPRRQRGRVARGVLLSLLIIPVGIAAWVLLWTYGFITSVLAFGISWGAVGLYRLGSRARVTAGAFWAITGVILVTLALGFVSAIASDVIATMGLDPLVAATSSEFWSTFLAALATAVLWQTYAINLAVAVLFAGLGLFSVLKSLRPGPRA</sequence>
<organism evidence="3 4">
    <name type="scientific">Leifsonia stereocauli</name>
    <dbReference type="NCBI Taxonomy" id="3134136"/>
    <lineage>
        <taxon>Bacteria</taxon>
        <taxon>Bacillati</taxon>
        <taxon>Actinomycetota</taxon>
        <taxon>Actinomycetes</taxon>
        <taxon>Micrococcales</taxon>
        <taxon>Microbacteriaceae</taxon>
        <taxon>Leifsonia</taxon>
    </lineage>
</organism>
<reference evidence="3 4" key="1">
    <citation type="submission" date="2024-03" db="EMBL/GenBank/DDBJ databases">
        <title>YIM 134122 draft genome.</title>
        <authorList>
            <person name="Zuo S."/>
            <person name="Xiong L."/>
        </authorList>
    </citation>
    <scope>NUCLEOTIDE SEQUENCE [LARGE SCALE GENOMIC DNA]</scope>
    <source>
        <strain evidence="3 4">YIM 134122</strain>
    </source>
</reference>
<keyword evidence="2" id="KW-1133">Transmembrane helix</keyword>
<protein>
    <submittedName>
        <fullName evidence="3">Uncharacterized protein</fullName>
    </submittedName>
</protein>
<evidence type="ECO:0000256" key="1">
    <source>
        <dbReference type="SAM" id="MobiDB-lite"/>
    </source>
</evidence>
<keyword evidence="4" id="KW-1185">Reference proteome</keyword>
<evidence type="ECO:0000313" key="4">
    <source>
        <dbReference type="Proteomes" id="UP001425155"/>
    </source>
</evidence>
<dbReference type="Proteomes" id="UP001425155">
    <property type="component" value="Unassembled WGS sequence"/>
</dbReference>
<feature type="region of interest" description="Disordered" evidence="1">
    <location>
        <begin position="1"/>
        <end position="24"/>
    </location>
</feature>
<feature type="transmembrane region" description="Helical" evidence="2">
    <location>
        <begin position="346"/>
        <end position="367"/>
    </location>
</feature>
<proteinExistence type="predicted"/>
<feature type="transmembrane region" description="Helical" evidence="2">
    <location>
        <begin position="317"/>
        <end position="334"/>
    </location>
</feature>
<feature type="transmembrane region" description="Helical" evidence="2">
    <location>
        <begin position="294"/>
        <end position="311"/>
    </location>
</feature>
<feature type="transmembrane region" description="Helical" evidence="2">
    <location>
        <begin position="387"/>
        <end position="420"/>
    </location>
</feature>
<dbReference type="EMBL" id="JBCLVG010000003">
    <property type="protein sequence ID" value="MEN1948056.1"/>
    <property type="molecule type" value="Genomic_DNA"/>
</dbReference>
<keyword evidence="2" id="KW-0812">Transmembrane</keyword>